<organism evidence="6 7">
    <name type="scientific">Stenotrophomonas koreensis</name>
    <dbReference type="NCBI Taxonomy" id="266128"/>
    <lineage>
        <taxon>Bacteria</taxon>
        <taxon>Pseudomonadati</taxon>
        <taxon>Pseudomonadota</taxon>
        <taxon>Gammaproteobacteria</taxon>
        <taxon>Lysobacterales</taxon>
        <taxon>Lysobacteraceae</taxon>
        <taxon>Stenotrophomonas</taxon>
    </lineage>
</organism>
<feature type="region of interest" description="Disordered" evidence="4">
    <location>
        <begin position="161"/>
        <end position="181"/>
    </location>
</feature>
<reference evidence="6 7" key="1">
    <citation type="submission" date="2020-08" db="EMBL/GenBank/DDBJ databases">
        <title>Stenotrophomonas sp. W1S232.</title>
        <authorList>
            <person name="Deng Y."/>
        </authorList>
    </citation>
    <scope>NUCLEOTIDE SEQUENCE [LARGE SCALE GENOMIC DNA]</scope>
    <source>
        <strain evidence="6 7">W1S232</strain>
    </source>
</reference>
<feature type="domain" description="TNase-like" evidence="5">
    <location>
        <begin position="25"/>
        <end position="149"/>
    </location>
</feature>
<proteinExistence type="predicted"/>
<dbReference type="PANTHER" id="PTHR12302">
    <property type="entry name" value="EBNA2 BINDING PROTEIN P100"/>
    <property type="match status" value="1"/>
</dbReference>
<evidence type="ECO:0000313" key="7">
    <source>
        <dbReference type="Proteomes" id="UP000550609"/>
    </source>
</evidence>
<dbReference type="EMBL" id="JACIUV010000004">
    <property type="protein sequence ID" value="MBB1117502.1"/>
    <property type="molecule type" value="Genomic_DNA"/>
</dbReference>
<keyword evidence="3" id="KW-0378">Hydrolase</keyword>
<keyword evidence="2" id="KW-0255">Endonuclease</keyword>
<dbReference type="GO" id="GO:0016787">
    <property type="term" value="F:hydrolase activity"/>
    <property type="evidence" value="ECO:0007669"/>
    <property type="project" value="UniProtKB-KW"/>
</dbReference>
<dbReference type="InterPro" id="IPR035437">
    <property type="entry name" value="SNase_OB-fold_sf"/>
</dbReference>
<evidence type="ECO:0000256" key="1">
    <source>
        <dbReference type="ARBA" id="ARBA00022722"/>
    </source>
</evidence>
<evidence type="ECO:0000256" key="3">
    <source>
        <dbReference type="ARBA" id="ARBA00022801"/>
    </source>
</evidence>
<dbReference type="SUPFAM" id="SSF50199">
    <property type="entry name" value="Staphylococcal nuclease"/>
    <property type="match status" value="1"/>
</dbReference>
<sequence length="181" mass="20180">MVVLQVAGWKAVVAGLCLLPGLAWADFHGRVVRVADGDTVTVLRDHGDRKEQVRVRLASIDAPERRQAFGTRSRQHLAELVFDRQVLIQEQGSDRYGRVIGVIHLGGLNANQEMVRAGMAWAYRQYLNDSTLLRLETGARRAGRGLWADKDAQAPWEFRRSEAARRKAEREARAQAAAASP</sequence>
<dbReference type="Proteomes" id="UP000550609">
    <property type="component" value="Unassembled WGS sequence"/>
</dbReference>
<dbReference type="PANTHER" id="PTHR12302:SF3">
    <property type="entry name" value="SERINE_THREONINE-PROTEIN KINASE 31"/>
    <property type="match status" value="1"/>
</dbReference>
<keyword evidence="1" id="KW-0540">Nuclease</keyword>
<gene>
    <name evidence="6" type="ORF">H4O09_10620</name>
</gene>
<dbReference type="SMART" id="SM00318">
    <property type="entry name" value="SNc"/>
    <property type="match status" value="1"/>
</dbReference>
<evidence type="ECO:0000256" key="4">
    <source>
        <dbReference type="SAM" id="MobiDB-lite"/>
    </source>
</evidence>
<dbReference type="Gene3D" id="2.40.50.90">
    <property type="match status" value="1"/>
</dbReference>
<accession>A0A7W3V1T9</accession>
<dbReference type="GO" id="GO:0004519">
    <property type="term" value="F:endonuclease activity"/>
    <property type="evidence" value="ECO:0007669"/>
    <property type="project" value="UniProtKB-KW"/>
</dbReference>
<feature type="compositionally biased region" description="Basic and acidic residues" evidence="4">
    <location>
        <begin position="161"/>
        <end position="173"/>
    </location>
</feature>
<comment type="caution">
    <text evidence="6">The sequence shown here is derived from an EMBL/GenBank/DDBJ whole genome shotgun (WGS) entry which is preliminary data.</text>
</comment>
<dbReference type="InterPro" id="IPR016071">
    <property type="entry name" value="Staphylococal_nuclease_OB-fold"/>
</dbReference>
<protein>
    <submittedName>
        <fullName evidence="6">Thermonuclease family protein</fullName>
    </submittedName>
</protein>
<name>A0A7W3V1T9_9GAMM</name>
<evidence type="ECO:0000256" key="2">
    <source>
        <dbReference type="ARBA" id="ARBA00022759"/>
    </source>
</evidence>
<evidence type="ECO:0000313" key="6">
    <source>
        <dbReference type="EMBL" id="MBB1117502.1"/>
    </source>
</evidence>
<dbReference type="Pfam" id="PF00565">
    <property type="entry name" value="SNase"/>
    <property type="match status" value="1"/>
</dbReference>
<dbReference type="PROSITE" id="PS50830">
    <property type="entry name" value="TNASE_3"/>
    <property type="match status" value="1"/>
</dbReference>
<dbReference type="AlphaFoldDB" id="A0A7W3V1T9"/>
<evidence type="ECO:0000259" key="5">
    <source>
        <dbReference type="PROSITE" id="PS50830"/>
    </source>
</evidence>